<accession>K4JUK4</accession>
<evidence type="ECO:0000313" key="3">
    <source>
        <dbReference type="Proteomes" id="UP000029777"/>
    </source>
</evidence>
<dbReference type="KEGG" id="vg:13853698"/>
<dbReference type="RefSeq" id="YP_006908729.1">
    <property type="nucleotide sequence ID" value="NC_018874.1"/>
</dbReference>
<protein>
    <submittedName>
        <fullName evidence="2">Uncharacterized protein</fullName>
    </submittedName>
</protein>
<evidence type="ECO:0000256" key="1">
    <source>
        <dbReference type="SAM" id="MobiDB-lite"/>
    </source>
</evidence>
<dbReference type="GeneID" id="13853698"/>
<feature type="region of interest" description="Disordered" evidence="1">
    <location>
        <begin position="1"/>
        <end position="48"/>
    </location>
</feature>
<proteinExistence type="predicted"/>
<sequence>MSLSFEQELAQKLSMRSNKRPTKLIMYDNPQTSLGSSPPPLSIKSPSFQPNFCLKKKIPPKVAPKPRRRTMQITDIPSFVSVPPTPCLIDEEDKLPREKVDEDDFPPPPPPPPYLFDGEAVSQDLPPPPPYEEAESLSQTPLVLHDDRDDDVMGQFDKLLLEIESMRV</sequence>
<feature type="region of interest" description="Disordered" evidence="1">
    <location>
        <begin position="74"/>
        <end position="148"/>
    </location>
</feature>
<organismHost>
    <name type="scientific">Haliotidae</name>
    <name type="common">abalones</name>
    <dbReference type="NCBI Taxonomy" id="6451"/>
</organismHost>
<gene>
    <name evidence="2" type="ORF">AbHV_ORF77</name>
</gene>
<dbReference type="Proteomes" id="UP000029777">
    <property type="component" value="Segment"/>
</dbReference>
<keyword evidence="3" id="KW-1185">Reference proteome</keyword>
<reference evidence="2 3" key="1">
    <citation type="submission" date="2012-08" db="EMBL/GenBank/DDBJ databases">
        <title>Abalone herpesvirus genome reveals unexpected ancestry.</title>
        <authorList>
            <person name="Savin K.W."/>
            <person name="Fegan M."/>
            <person name="Powney R."/>
            <person name="Savage D."/>
            <person name="Wong F."/>
            <person name="Sawbridge T."/>
            <person name="Helsham J."/>
            <person name="Vardy M."/>
            <person name="Cogan N."/>
            <person name="Mohammad I."/>
            <person name="Cocks B.G."/>
            <person name="Warner S."/>
        </authorList>
    </citation>
    <scope>NUCLEOTIDE SEQUENCE [LARGE SCALE GENOMIC DNA]</scope>
    <source>
        <strain evidence="3">Isolate Abalone/Australia/Victoria/2009</strain>
    </source>
</reference>
<organism evidence="2 3">
    <name type="scientific">Abalone herpesvirus (isolate Abalone/Australia/Victoria/2009)</name>
    <name type="common">AbHV</name>
    <dbReference type="NCBI Taxonomy" id="1241371"/>
    <lineage>
        <taxon>Viruses</taxon>
        <taxon>Duplodnaviria</taxon>
        <taxon>Heunggongvirae</taxon>
        <taxon>Peploviricota</taxon>
        <taxon>Herviviricetes</taxon>
        <taxon>Herpesvirales</taxon>
        <taxon>Malacoherpesviridae</taxon>
        <taxon>Aurivirus</taxon>
        <taxon>Aurivirus haliotidmalaco1</taxon>
    </lineage>
</organism>
<name>K4JUK4_ABHV</name>
<evidence type="ECO:0000313" key="2">
    <source>
        <dbReference type="EMBL" id="AFU90089.1"/>
    </source>
</evidence>
<dbReference type="EMBL" id="JX453331">
    <property type="protein sequence ID" value="AFU90089.1"/>
    <property type="molecule type" value="Genomic_DNA"/>
</dbReference>